<dbReference type="Pfam" id="PF00005">
    <property type="entry name" value="ABC_tran"/>
    <property type="match status" value="1"/>
</dbReference>
<keyword evidence="1" id="KW-0547">Nucleotide-binding</keyword>
<evidence type="ECO:0000256" key="1">
    <source>
        <dbReference type="ARBA" id="ARBA00022741"/>
    </source>
</evidence>
<keyword evidence="5" id="KW-1185">Reference proteome</keyword>
<reference evidence="4 5" key="1">
    <citation type="submission" date="2018-08" db="EMBL/GenBank/DDBJ databases">
        <title>Acidipila sp. 4G-K13, an acidobacterium isolated from forest soil.</title>
        <authorList>
            <person name="Gao Z.-H."/>
            <person name="Qiu L.-H."/>
        </authorList>
    </citation>
    <scope>NUCLEOTIDE SEQUENCE [LARGE SCALE GENOMIC DNA]</scope>
    <source>
        <strain evidence="4 5">4G-K13</strain>
    </source>
</reference>
<dbReference type="SMART" id="SM00382">
    <property type="entry name" value="AAA"/>
    <property type="match status" value="1"/>
</dbReference>
<dbReference type="InterPro" id="IPR017871">
    <property type="entry name" value="ABC_transporter-like_CS"/>
</dbReference>
<dbReference type="GO" id="GO:0016887">
    <property type="term" value="F:ATP hydrolysis activity"/>
    <property type="evidence" value="ECO:0007669"/>
    <property type="project" value="InterPro"/>
</dbReference>
<dbReference type="EMBL" id="QVQT01000002">
    <property type="protein sequence ID" value="RFU17412.1"/>
    <property type="molecule type" value="Genomic_DNA"/>
</dbReference>
<gene>
    <name evidence="4" type="ORF">D0Y96_04425</name>
</gene>
<sequence>MPDAAAFHLSASVRHRVAGFSLEAEFSIATAWTILFGPSGAGKSTLLRILAGLISPGEGQIHLNGRSLTDTNRKIAVAPGRRGIGFVTQQAALFPHLTARENIAFGIRHLSAGQRTERIEELLALFGAEPLAARKPAQLSGGERQRIALARALAPRPHFLLLDEPLAALDAASKQTLLAALRSLDVPALYVSHDLAEVWQEDAAVLVLDAGRIHAHGPAREVLAPHRDHLLRLLTTAR</sequence>
<dbReference type="InterPro" id="IPR050334">
    <property type="entry name" value="Molybdenum_import_ModC"/>
</dbReference>
<dbReference type="InterPro" id="IPR003439">
    <property type="entry name" value="ABC_transporter-like_ATP-bd"/>
</dbReference>
<proteinExistence type="predicted"/>
<dbReference type="PANTHER" id="PTHR43514:SF4">
    <property type="entry name" value="ABC TRANSPORTER I FAMILY MEMBER 10"/>
    <property type="match status" value="1"/>
</dbReference>
<protein>
    <submittedName>
        <fullName evidence="4">ATP-binding cassette domain-containing protein</fullName>
    </submittedName>
</protein>
<feature type="domain" description="ABC transporter" evidence="3">
    <location>
        <begin position="1"/>
        <end position="235"/>
    </location>
</feature>
<dbReference type="SUPFAM" id="SSF52540">
    <property type="entry name" value="P-loop containing nucleoside triphosphate hydrolases"/>
    <property type="match status" value="1"/>
</dbReference>
<dbReference type="RefSeq" id="WP_117298161.1">
    <property type="nucleotide sequence ID" value="NZ_QVQT02000002.1"/>
</dbReference>
<comment type="caution">
    <text evidence="4">The sequence shown here is derived from an EMBL/GenBank/DDBJ whole genome shotgun (WGS) entry which is preliminary data.</text>
</comment>
<dbReference type="InterPro" id="IPR027417">
    <property type="entry name" value="P-loop_NTPase"/>
</dbReference>
<accession>A0A372IR63</accession>
<evidence type="ECO:0000256" key="2">
    <source>
        <dbReference type="ARBA" id="ARBA00022840"/>
    </source>
</evidence>
<keyword evidence="2 4" id="KW-0067">ATP-binding</keyword>
<organism evidence="4 5">
    <name type="scientific">Paracidobacterium acidisoli</name>
    <dbReference type="NCBI Taxonomy" id="2303751"/>
    <lineage>
        <taxon>Bacteria</taxon>
        <taxon>Pseudomonadati</taxon>
        <taxon>Acidobacteriota</taxon>
        <taxon>Terriglobia</taxon>
        <taxon>Terriglobales</taxon>
        <taxon>Acidobacteriaceae</taxon>
        <taxon>Paracidobacterium</taxon>
    </lineage>
</organism>
<dbReference type="AlphaFoldDB" id="A0A372IR63"/>
<dbReference type="PANTHER" id="PTHR43514">
    <property type="entry name" value="ABC TRANSPORTER I FAMILY MEMBER 10"/>
    <property type="match status" value="1"/>
</dbReference>
<dbReference type="PROSITE" id="PS00211">
    <property type="entry name" value="ABC_TRANSPORTER_1"/>
    <property type="match status" value="1"/>
</dbReference>
<evidence type="ECO:0000313" key="5">
    <source>
        <dbReference type="Proteomes" id="UP000264702"/>
    </source>
</evidence>
<dbReference type="GO" id="GO:0005524">
    <property type="term" value="F:ATP binding"/>
    <property type="evidence" value="ECO:0007669"/>
    <property type="project" value="UniProtKB-KW"/>
</dbReference>
<evidence type="ECO:0000259" key="3">
    <source>
        <dbReference type="PROSITE" id="PS50893"/>
    </source>
</evidence>
<dbReference type="Proteomes" id="UP000264702">
    <property type="component" value="Unassembled WGS sequence"/>
</dbReference>
<name>A0A372IR63_9BACT</name>
<dbReference type="InterPro" id="IPR003593">
    <property type="entry name" value="AAA+_ATPase"/>
</dbReference>
<dbReference type="PROSITE" id="PS50893">
    <property type="entry name" value="ABC_TRANSPORTER_2"/>
    <property type="match status" value="1"/>
</dbReference>
<evidence type="ECO:0000313" key="4">
    <source>
        <dbReference type="EMBL" id="RFU17412.1"/>
    </source>
</evidence>
<dbReference type="OrthoDB" id="9802264at2"/>
<dbReference type="Gene3D" id="3.40.50.300">
    <property type="entry name" value="P-loop containing nucleotide triphosphate hydrolases"/>
    <property type="match status" value="1"/>
</dbReference>